<evidence type="ECO:0000256" key="1">
    <source>
        <dbReference type="ARBA" id="ARBA00003907"/>
    </source>
</evidence>
<evidence type="ECO:0000256" key="3">
    <source>
        <dbReference type="ARBA" id="ARBA00022603"/>
    </source>
</evidence>
<proteinExistence type="inferred from homology"/>
<evidence type="ECO:0000256" key="4">
    <source>
        <dbReference type="ARBA" id="ARBA00022679"/>
    </source>
</evidence>
<dbReference type="EMBL" id="CP046172">
    <property type="protein sequence ID" value="QIS12226.1"/>
    <property type="molecule type" value="Genomic_DNA"/>
</dbReference>
<keyword evidence="4 8" id="KW-0808">Transferase</keyword>
<dbReference type="SUPFAM" id="SSF53335">
    <property type="entry name" value="S-adenosyl-L-methionine-dependent methyltransferases"/>
    <property type="match status" value="1"/>
</dbReference>
<dbReference type="Proteomes" id="UP000503540">
    <property type="component" value="Chromosome"/>
</dbReference>
<dbReference type="GO" id="GO:0032259">
    <property type="term" value="P:methylation"/>
    <property type="evidence" value="ECO:0007669"/>
    <property type="project" value="UniProtKB-KW"/>
</dbReference>
<dbReference type="Gene3D" id="3.40.50.150">
    <property type="entry name" value="Vaccinia Virus protein VP39"/>
    <property type="match status" value="1"/>
</dbReference>
<accession>A0A6G9YGP8</accession>
<keyword evidence="9" id="KW-1185">Reference proteome</keyword>
<dbReference type="InterPro" id="IPR011610">
    <property type="entry name" value="SAM_mthyl_Trfase_ML2640-like"/>
</dbReference>
<dbReference type="PANTHER" id="PTHR43619">
    <property type="entry name" value="S-ADENOSYL-L-METHIONINE-DEPENDENT METHYLTRANSFERASE YKTD-RELATED"/>
    <property type="match status" value="1"/>
</dbReference>
<keyword evidence="5 6" id="KW-0949">S-adenosyl-L-methionine</keyword>
<dbReference type="PANTHER" id="PTHR43619:SF2">
    <property type="entry name" value="S-ADENOSYL-L-METHIONINE-DEPENDENT METHYLTRANSFERASES SUPERFAMILY PROTEIN"/>
    <property type="match status" value="1"/>
</dbReference>
<comment type="similarity">
    <text evidence="2 6">Belongs to the UPF0677 family.</text>
</comment>
<dbReference type="InterPro" id="IPR007213">
    <property type="entry name" value="Ppm1/Ppm2/Tcmp"/>
</dbReference>
<evidence type="ECO:0000256" key="2">
    <source>
        <dbReference type="ARBA" id="ARBA00008138"/>
    </source>
</evidence>
<dbReference type="GO" id="GO:0008168">
    <property type="term" value="F:methyltransferase activity"/>
    <property type="evidence" value="ECO:0007669"/>
    <property type="project" value="UniProtKB-UniRule"/>
</dbReference>
<dbReference type="EC" id="2.1.1.-" evidence="6"/>
<reference evidence="8 9" key="1">
    <citation type="journal article" date="2019" name="ACS Chem. Biol.">
        <title>Identification and Mobilization of a Cryptic Antibiotic Biosynthesis Gene Locus from a Human-Pathogenic Nocardia Isolate.</title>
        <authorList>
            <person name="Herisse M."/>
            <person name="Ishida K."/>
            <person name="Porter J.L."/>
            <person name="Howden B."/>
            <person name="Hertweck C."/>
            <person name="Stinear T.P."/>
            <person name="Pidot S.J."/>
        </authorList>
    </citation>
    <scope>NUCLEOTIDE SEQUENCE [LARGE SCALE GENOMIC DNA]</scope>
    <source>
        <strain evidence="8 9">AUSMDU00012717</strain>
    </source>
</reference>
<dbReference type="Pfam" id="PF04072">
    <property type="entry name" value="LCM"/>
    <property type="match status" value="1"/>
</dbReference>
<gene>
    <name evidence="8" type="ORF">F5544_21820</name>
</gene>
<evidence type="ECO:0000256" key="6">
    <source>
        <dbReference type="RuleBase" id="RU362030"/>
    </source>
</evidence>
<name>A0A6G9YGP8_9NOCA</name>
<evidence type="ECO:0000313" key="9">
    <source>
        <dbReference type="Proteomes" id="UP000503540"/>
    </source>
</evidence>
<evidence type="ECO:0000256" key="5">
    <source>
        <dbReference type="ARBA" id="ARBA00022691"/>
    </source>
</evidence>
<dbReference type="AlphaFoldDB" id="A0A6G9YGP8"/>
<organism evidence="8 9">
    <name type="scientific">Nocardia arthritidis</name>
    <dbReference type="NCBI Taxonomy" id="228602"/>
    <lineage>
        <taxon>Bacteria</taxon>
        <taxon>Bacillati</taxon>
        <taxon>Actinomycetota</taxon>
        <taxon>Actinomycetes</taxon>
        <taxon>Mycobacteriales</taxon>
        <taxon>Nocardiaceae</taxon>
        <taxon>Nocardia</taxon>
    </lineage>
</organism>
<dbReference type="NCBIfam" id="TIGR00027">
    <property type="entry name" value="mthyl_TIGR00027"/>
    <property type="match status" value="1"/>
</dbReference>
<feature type="region of interest" description="Disordered" evidence="7">
    <location>
        <begin position="1"/>
        <end position="20"/>
    </location>
</feature>
<evidence type="ECO:0000256" key="7">
    <source>
        <dbReference type="SAM" id="MobiDB-lite"/>
    </source>
</evidence>
<keyword evidence="3 6" id="KW-0489">Methyltransferase</keyword>
<protein>
    <recommendedName>
        <fullName evidence="6">S-adenosyl-L-methionine-dependent methyltransferase</fullName>
        <ecNumber evidence="6">2.1.1.-</ecNumber>
    </recommendedName>
</protein>
<evidence type="ECO:0000313" key="8">
    <source>
        <dbReference type="EMBL" id="QIS12226.1"/>
    </source>
</evidence>
<dbReference type="InterPro" id="IPR029063">
    <property type="entry name" value="SAM-dependent_MTases_sf"/>
</dbReference>
<comment type="function">
    <text evidence="1 6">Exhibits S-adenosyl-L-methionine-dependent methyltransferase activity.</text>
</comment>
<dbReference type="KEGG" id="nah:F5544_21820"/>
<sequence>MAHSPAPRPRMAGRAGRRDRVTVAHAQTCARLAVMADRTVPTNVSDTARWVAAYRARETARPDAVFRDPLADRLAGPQGYAIADAAPSLMRNGWPVVTRTKLIDDLIAKSIAAGCDRVLNLAAGLDTRPYRLELPPGLLWIEADLPEMVAEKDAALAGETPRCVLRRHSVDLADDSARKAFLDEALGPHDQTGAASKALVLTEGLLVYLDNATVTRLAQDLARPEIAWWIADLATRITRGRAGSVFENAPLRFEPSNGAGFFEELGWQITDLEQLMVWARKLRRLPLVLRPFSYLPQPNPRQPGRTPWSAVIRFQHR</sequence>